<proteinExistence type="predicted"/>
<dbReference type="PANTHER" id="PTHR33625">
    <property type="entry name" value="OS08G0179900 PROTEIN"/>
    <property type="match status" value="1"/>
</dbReference>
<accession>A0AAV3R4A4</accession>
<dbReference type="EMBL" id="BAABME010007559">
    <property type="protein sequence ID" value="GAA0171175.1"/>
    <property type="molecule type" value="Genomic_DNA"/>
</dbReference>
<dbReference type="AlphaFoldDB" id="A0AAV3R4A4"/>
<feature type="compositionally biased region" description="Basic and acidic residues" evidence="1">
    <location>
        <begin position="190"/>
        <end position="201"/>
    </location>
</feature>
<protein>
    <submittedName>
        <fullName evidence="2">Uncharacterized protein</fullName>
    </submittedName>
</protein>
<evidence type="ECO:0000313" key="2">
    <source>
        <dbReference type="EMBL" id="GAA0171175.1"/>
    </source>
</evidence>
<gene>
    <name evidence="2" type="ORF">LIER_25271</name>
</gene>
<sequence>MGGGGILRSVHRGVRTGGGAIQESLSANNNIKNTKHCTESNSNTTILTLSSSNTTNNKSSPLWEYVYGIGDKRGGNFNACFDECVFGTVPSVAEVHHAVSALQKVAINSNEEEESVCGLNDLDWIEPPSGNLCNSKALRRGGFGRVGGALDLLQTDPSVQKMVISISSDEAVWKAVLNNEAVREFRDSMSEDADKTLHESPDDGSNDSNAAKDIARWIRNQIQAKVNQLVEKIMMVFHEVFESSEKINEGESNPFEGKLRTSFFLSLVVMLLVAVTRAHDA</sequence>
<comment type="caution">
    <text evidence="2">The sequence shown here is derived from an EMBL/GenBank/DDBJ whole genome shotgun (WGS) entry which is preliminary data.</text>
</comment>
<evidence type="ECO:0000313" key="3">
    <source>
        <dbReference type="Proteomes" id="UP001454036"/>
    </source>
</evidence>
<feature type="region of interest" description="Disordered" evidence="1">
    <location>
        <begin position="190"/>
        <end position="209"/>
    </location>
</feature>
<reference evidence="2 3" key="1">
    <citation type="submission" date="2024-01" db="EMBL/GenBank/DDBJ databases">
        <title>The complete chloroplast genome sequence of Lithospermum erythrorhizon: insights into the phylogenetic relationship among Boraginaceae species and the maternal lineages of purple gromwells.</title>
        <authorList>
            <person name="Okada T."/>
            <person name="Watanabe K."/>
        </authorList>
    </citation>
    <scope>NUCLEOTIDE SEQUENCE [LARGE SCALE GENOMIC DNA]</scope>
</reference>
<keyword evidence="3" id="KW-1185">Reference proteome</keyword>
<organism evidence="2 3">
    <name type="scientific">Lithospermum erythrorhizon</name>
    <name type="common">Purple gromwell</name>
    <name type="synonym">Lithospermum officinale var. erythrorhizon</name>
    <dbReference type="NCBI Taxonomy" id="34254"/>
    <lineage>
        <taxon>Eukaryota</taxon>
        <taxon>Viridiplantae</taxon>
        <taxon>Streptophyta</taxon>
        <taxon>Embryophyta</taxon>
        <taxon>Tracheophyta</taxon>
        <taxon>Spermatophyta</taxon>
        <taxon>Magnoliopsida</taxon>
        <taxon>eudicotyledons</taxon>
        <taxon>Gunneridae</taxon>
        <taxon>Pentapetalae</taxon>
        <taxon>asterids</taxon>
        <taxon>lamiids</taxon>
        <taxon>Boraginales</taxon>
        <taxon>Boraginaceae</taxon>
        <taxon>Boraginoideae</taxon>
        <taxon>Lithospermeae</taxon>
        <taxon>Lithospermum</taxon>
    </lineage>
</organism>
<dbReference type="PANTHER" id="PTHR33625:SF3">
    <property type="entry name" value="OS04G0550700 PROTEIN"/>
    <property type="match status" value="1"/>
</dbReference>
<dbReference type="Proteomes" id="UP001454036">
    <property type="component" value="Unassembled WGS sequence"/>
</dbReference>
<evidence type="ECO:0000256" key="1">
    <source>
        <dbReference type="SAM" id="MobiDB-lite"/>
    </source>
</evidence>
<name>A0AAV3R4A4_LITER</name>